<name>A0A1M6ZSE4_9BRAD</name>
<protein>
    <submittedName>
        <fullName evidence="2">Uncharacterized protein</fullName>
    </submittedName>
</protein>
<dbReference type="Proteomes" id="UP000183208">
    <property type="component" value="Unassembled WGS sequence"/>
</dbReference>
<evidence type="ECO:0000313" key="2">
    <source>
        <dbReference type="EMBL" id="SED29962.1"/>
    </source>
</evidence>
<evidence type="ECO:0000313" key="3">
    <source>
        <dbReference type="Proteomes" id="UP000183208"/>
    </source>
</evidence>
<dbReference type="AlphaFoldDB" id="A0A1M6ZSE4"/>
<proteinExistence type="predicted"/>
<sequence length="67" mass="7918">MKRRRAWEWQLRDRSGILIMGGREKSRPAARYQGYRALFMLLASSWRGNDPETPRPSAARGEFRHTQ</sequence>
<accession>A0A1M6ZSE4</accession>
<organism evidence="2 3">
    <name type="scientific">Bradyrhizobium lablabi</name>
    <dbReference type="NCBI Taxonomy" id="722472"/>
    <lineage>
        <taxon>Bacteria</taxon>
        <taxon>Pseudomonadati</taxon>
        <taxon>Pseudomonadota</taxon>
        <taxon>Alphaproteobacteria</taxon>
        <taxon>Hyphomicrobiales</taxon>
        <taxon>Nitrobacteraceae</taxon>
        <taxon>Bradyrhizobium</taxon>
    </lineage>
</organism>
<feature type="region of interest" description="Disordered" evidence="1">
    <location>
        <begin position="46"/>
        <end position="67"/>
    </location>
</feature>
<evidence type="ECO:0000256" key="1">
    <source>
        <dbReference type="SAM" id="MobiDB-lite"/>
    </source>
</evidence>
<reference evidence="2 3" key="1">
    <citation type="submission" date="2016-10" db="EMBL/GenBank/DDBJ databases">
        <authorList>
            <person name="de Groot N.N."/>
        </authorList>
    </citation>
    <scope>NUCLEOTIDE SEQUENCE [LARGE SCALE GENOMIC DNA]</scope>
    <source>
        <strain evidence="2 3">GAS522</strain>
    </source>
</reference>
<dbReference type="EMBL" id="FNTI01000001">
    <property type="protein sequence ID" value="SED29962.1"/>
    <property type="molecule type" value="Genomic_DNA"/>
</dbReference>
<gene>
    <name evidence="2" type="ORF">SAMN05444171_3730</name>
</gene>